<keyword evidence="4" id="KW-1185">Reference proteome</keyword>
<dbReference type="EMBL" id="VFFF01000001">
    <property type="protein sequence ID" value="TNY32041.1"/>
    <property type="molecule type" value="Genomic_DNA"/>
</dbReference>
<dbReference type="RefSeq" id="WP_140192720.1">
    <property type="nucleotide sequence ID" value="NZ_CP065915.1"/>
</dbReference>
<dbReference type="OrthoDB" id="7165334at2"/>
<feature type="transmembrane region" description="Helical" evidence="1">
    <location>
        <begin position="176"/>
        <end position="196"/>
    </location>
</feature>
<feature type="transmembrane region" description="Helical" evidence="1">
    <location>
        <begin position="202"/>
        <end position="226"/>
    </location>
</feature>
<reference evidence="3 4" key="1">
    <citation type="submission" date="2019-06" db="EMBL/GenBank/DDBJ databases">
        <title>Genome of new Rhodobacteraceae sp. SM1903.</title>
        <authorList>
            <person name="Ren X."/>
        </authorList>
    </citation>
    <scope>NUCLEOTIDE SEQUENCE [LARGE SCALE GENOMIC DNA]</scope>
    <source>
        <strain evidence="3 4">SM1903</strain>
    </source>
</reference>
<dbReference type="PANTHER" id="PTHR22911:SF135">
    <property type="entry name" value="BLR4310 PROTEIN"/>
    <property type="match status" value="1"/>
</dbReference>
<feature type="transmembrane region" description="Helical" evidence="1">
    <location>
        <begin position="263"/>
        <end position="280"/>
    </location>
</feature>
<feature type="domain" description="EamA" evidence="2">
    <location>
        <begin position="5"/>
        <end position="137"/>
    </location>
</feature>
<feature type="transmembrane region" description="Helical" evidence="1">
    <location>
        <begin position="238"/>
        <end position="257"/>
    </location>
</feature>
<feature type="transmembrane region" description="Helical" evidence="1">
    <location>
        <begin position="64"/>
        <end position="86"/>
    </location>
</feature>
<sequence length="298" mass="31097">MENLRGALLMTGAMAAFAVEDAIIKGTSTLMPTGQILCFIGLFGTLIFWLILRLRGLPLFTRALISPAVMVRNIGEVFGTLGYVLGFTLGDLSTAAAILQAGPLMVVLGAALFLGETVGWRRWTAVSVGFVGVMIVLRPGTGSFDPVSLWAVVGVAGLSMRDLATRRIKGDVPSLQISASAFAFVVPTGLIMLAMAGDTPVAVGGGAMLGIAGALAFGMSGYMAIVGATRIGELSVIAAFRYSRIVFALILGVVFFAEHPDPATYIGAALIVGSGLYAFWRERRAKARAASLPPQPTL</sequence>
<keyword evidence="1" id="KW-0812">Transmembrane</keyword>
<accession>A0A5C5GDK0</accession>
<keyword evidence="1" id="KW-0472">Membrane</keyword>
<dbReference type="AlphaFoldDB" id="A0A5C5GDK0"/>
<feature type="transmembrane region" description="Helical" evidence="1">
    <location>
        <begin position="34"/>
        <end position="52"/>
    </location>
</feature>
<evidence type="ECO:0000259" key="2">
    <source>
        <dbReference type="Pfam" id="PF00892"/>
    </source>
</evidence>
<dbReference type="GO" id="GO:0016020">
    <property type="term" value="C:membrane"/>
    <property type="evidence" value="ECO:0007669"/>
    <property type="project" value="InterPro"/>
</dbReference>
<comment type="caution">
    <text evidence="3">The sequence shown here is derived from an EMBL/GenBank/DDBJ whole genome shotgun (WGS) entry which is preliminary data.</text>
</comment>
<dbReference type="InterPro" id="IPR037185">
    <property type="entry name" value="EmrE-like"/>
</dbReference>
<evidence type="ECO:0000313" key="4">
    <source>
        <dbReference type="Proteomes" id="UP000314011"/>
    </source>
</evidence>
<keyword evidence="1" id="KW-1133">Transmembrane helix</keyword>
<dbReference type="SUPFAM" id="SSF103481">
    <property type="entry name" value="Multidrug resistance efflux transporter EmrE"/>
    <property type="match status" value="2"/>
</dbReference>
<gene>
    <name evidence="3" type="ORF">FHY64_01700</name>
</gene>
<protein>
    <submittedName>
        <fullName evidence="3">DMT family transporter</fullName>
    </submittedName>
</protein>
<proteinExistence type="predicted"/>
<dbReference type="PANTHER" id="PTHR22911">
    <property type="entry name" value="ACYL-MALONYL CONDENSING ENZYME-RELATED"/>
    <property type="match status" value="1"/>
</dbReference>
<dbReference type="Proteomes" id="UP000314011">
    <property type="component" value="Unassembled WGS sequence"/>
</dbReference>
<feature type="transmembrane region" description="Helical" evidence="1">
    <location>
        <begin position="92"/>
        <end position="114"/>
    </location>
</feature>
<dbReference type="InterPro" id="IPR000620">
    <property type="entry name" value="EamA_dom"/>
</dbReference>
<dbReference type="Pfam" id="PF00892">
    <property type="entry name" value="EamA"/>
    <property type="match status" value="1"/>
</dbReference>
<evidence type="ECO:0000313" key="3">
    <source>
        <dbReference type="EMBL" id="TNY32041.1"/>
    </source>
</evidence>
<evidence type="ECO:0000256" key="1">
    <source>
        <dbReference type="SAM" id="Phobius"/>
    </source>
</evidence>
<name>A0A5C5GDK0_9RHOB</name>
<organism evidence="3 4">
    <name type="scientific">Pelagovum pacificum</name>
    <dbReference type="NCBI Taxonomy" id="2588711"/>
    <lineage>
        <taxon>Bacteria</taxon>
        <taxon>Pseudomonadati</taxon>
        <taxon>Pseudomonadota</taxon>
        <taxon>Alphaproteobacteria</taxon>
        <taxon>Rhodobacterales</taxon>
        <taxon>Paracoccaceae</taxon>
        <taxon>Pelagovum</taxon>
    </lineage>
</organism>